<keyword evidence="3" id="KW-1185">Reference proteome</keyword>
<dbReference type="EMBL" id="KQ414792">
    <property type="protein sequence ID" value="KOC60730.1"/>
    <property type="molecule type" value="Genomic_DNA"/>
</dbReference>
<keyword evidence="1" id="KW-1133">Transmembrane helix</keyword>
<proteinExistence type="predicted"/>
<keyword evidence="1" id="KW-0812">Transmembrane</keyword>
<evidence type="ECO:0000313" key="2">
    <source>
        <dbReference type="EMBL" id="KOC60730.1"/>
    </source>
</evidence>
<gene>
    <name evidence="2" type="ORF">WH47_06875</name>
</gene>
<dbReference type="Proteomes" id="UP000053825">
    <property type="component" value="Unassembled WGS sequence"/>
</dbReference>
<name>A0A0L7QQ23_9HYME</name>
<evidence type="ECO:0000313" key="3">
    <source>
        <dbReference type="Proteomes" id="UP000053825"/>
    </source>
</evidence>
<keyword evidence="1" id="KW-0472">Membrane</keyword>
<sequence length="57" mass="6470">MPYVAQGIYIVDGQFRLSDKDLRSIVLFYFLLTLLVFGIVLLAVSFVFSSQGRKLNP</sequence>
<feature type="transmembrane region" description="Helical" evidence="1">
    <location>
        <begin position="26"/>
        <end position="48"/>
    </location>
</feature>
<protein>
    <submittedName>
        <fullName evidence="2">Uncharacterized protein</fullName>
    </submittedName>
</protein>
<reference evidence="2 3" key="1">
    <citation type="submission" date="2015-07" db="EMBL/GenBank/DDBJ databases">
        <title>The genome of Habropoda laboriosa.</title>
        <authorList>
            <person name="Pan H."/>
            <person name="Kapheim K."/>
        </authorList>
    </citation>
    <scope>NUCLEOTIDE SEQUENCE [LARGE SCALE GENOMIC DNA]</scope>
    <source>
        <strain evidence="2">0110345459</strain>
    </source>
</reference>
<dbReference type="AlphaFoldDB" id="A0A0L7QQ23"/>
<accession>A0A0L7QQ23</accession>
<evidence type="ECO:0000256" key="1">
    <source>
        <dbReference type="SAM" id="Phobius"/>
    </source>
</evidence>
<organism evidence="2 3">
    <name type="scientific">Habropoda laboriosa</name>
    <dbReference type="NCBI Taxonomy" id="597456"/>
    <lineage>
        <taxon>Eukaryota</taxon>
        <taxon>Metazoa</taxon>
        <taxon>Ecdysozoa</taxon>
        <taxon>Arthropoda</taxon>
        <taxon>Hexapoda</taxon>
        <taxon>Insecta</taxon>
        <taxon>Pterygota</taxon>
        <taxon>Neoptera</taxon>
        <taxon>Endopterygota</taxon>
        <taxon>Hymenoptera</taxon>
        <taxon>Apocrita</taxon>
        <taxon>Aculeata</taxon>
        <taxon>Apoidea</taxon>
        <taxon>Anthophila</taxon>
        <taxon>Apidae</taxon>
        <taxon>Habropoda</taxon>
    </lineage>
</organism>